<dbReference type="InterPro" id="IPR009057">
    <property type="entry name" value="Homeodomain-like_sf"/>
</dbReference>
<proteinExistence type="predicted"/>
<dbReference type="InterPro" id="IPR049397">
    <property type="entry name" value="EthR_C"/>
</dbReference>
<dbReference type="PROSITE" id="PS01081">
    <property type="entry name" value="HTH_TETR_1"/>
    <property type="match status" value="1"/>
</dbReference>
<keyword evidence="5" id="KW-1185">Reference proteome</keyword>
<sequence length="209" mass="22679">MAERGRRSSRPSGDDRQAAILSTAEKLLGVRSLDDISIEDLAAGAGISRPSFYFYFSSKDEVLLALLDQVIGQVRHRVAALPRDFDTDPAAAWRRSIGVFVDVFTQHRAVAAAAITARLRNAEVHELWSKSMQTWVGYSTEVILAERARGAAPAGIDAHELAAALNLMNERVLAAAFSGETPGVEQGHVLDVLSGIWIRSIYAQPPVIT</sequence>
<dbReference type="InterPro" id="IPR023772">
    <property type="entry name" value="DNA-bd_HTH_TetR-type_CS"/>
</dbReference>
<keyword evidence="1 2" id="KW-0238">DNA-binding</keyword>
<dbReference type="InterPro" id="IPR001647">
    <property type="entry name" value="HTH_TetR"/>
</dbReference>
<protein>
    <submittedName>
        <fullName evidence="4">AcrR family transcriptional regulator</fullName>
    </submittedName>
</protein>
<dbReference type="SUPFAM" id="SSF48498">
    <property type="entry name" value="Tetracyclin repressor-like, C-terminal domain"/>
    <property type="match status" value="1"/>
</dbReference>
<dbReference type="Proteomes" id="UP000776164">
    <property type="component" value="Unassembled WGS sequence"/>
</dbReference>
<feature type="domain" description="HTH tetR-type" evidence="3">
    <location>
        <begin position="14"/>
        <end position="74"/>
    </location>
</feature>
<dbReference type="PROSITE" id="PS50977">
    <property type="entry name" value="HTH_TETR_2"/>
    <property type="match status" value="1"/>
</dbReference>
<dbReference type="RefSeq" id="WP_205107442.1">
    <property type="nucleotide sequence ID" value="NZ_BAAAHT010000013.1"/>
</dbReference>
<dbReference type="EMBL" id="JAFBBU010000001">
    <property type="protein sequence ID" value="MBM7471445.1"/>
    <property type="molecule type" value="Genomic_DNA"/>
</dbReference>
<accession>A0ABS2L2Y4</accession>
<evidence type="ECO:0000256" key="2">
    <source>
        <dbReference type="PROSITE-ProRule" id="PRU00335"/>
    </source>
</evidence>
<dbReference type="SUPFAM" id="SSF46689">
    <property type="entry name" value="Homeodomain-like"/>
    <property type="match status" value="1"/>
</dbReference>
<organism evidence="4 5">
    <name type="scientific">Subtercola frigoramans</name>
    <dbReference type="NCBI Taxonomy" id="120298"/>
    <lineage>
        <taxon>Bacteria</taxon>
        <taxon>Bacillati</taxon>
        <taxon>Actinomycetota</taxon>
        <taxon>Actinomycetes</taxon>
        <taxon>Micrococcales</taxon>
        <taxon>Microbacteriaceae</taxon>
        <taxon>Subtercola</taxon>
    </lineage>
</organism>
<feature type="DNA-binding region" description="H-T-H motif" evidence="2">
    <location>
        <begin position="37"/>
        <end position="56"/>
    </location>
</feature>
<dbReference type="Gene3D" id="1.10.10.60">
    <property type="entry name" value="Homeodomain-like"/>
    <property type="match status" value="1"/>
</dbReference>
<name>A0ABS2L2Y4_9MICO</name>
<dbReference type="Gene3D" id="1.10.357.10">
    <property type="entry name" value="Tetracycline Repressor, domain 2"/>
    <property type="match status" value="1"/>
</dbReference>
<gene>
    <name evidence="4" type="ORF">JOE66_001079</name>
</gene>
<evidence type="ECO:0000259" key="3">
    <source>
        <dbReference type="PROSITE" id="PS50977"/>
    </source>
</evidence>
<dbReference type="PANTHER" id="PTHR30055:SF184">
    <property type="entry name" value="HTH-TYPE TRANSCRIPTIONAL REGULATOR ETHR"/>
    <property type="match status" value="1"/>
</dbReference>
<dbReference type="PANTHER" id="PTHR30055">
    <property type="entry name" value="HTH-TYPE TRANSCRIPTIONAL REGULATOR RUTR"/>
    <property type="match status" value="1"/>
</dbReference>
<dbReference type="InterPro" id="IPR050109">
    <property type="entry name" value="HTH-type_TetR-like_transc_reg"/>
</dbReference>
<comment type="caution">
    <text evidence="4">The sequence shown here is derived from an EMBL/GenBank/DDBJ whole genome shotgun (WGS) entry which is preliminary data.</text>
</comment>
<dbReference type="InterPro" id="IPR036271">
    <property type="entry name" value="Tet_transcr_reg_TetR-rel_C_sf"/>
</dbReference>
<evidence type="ECO:0000313" key="4">
    <source>
        <dbReference type="EMBL" id="MBM7471445.1"/>
    </source>
</evidence>
<dbReference type="Pfam" id="PF21313">
    <property type="entry name" value="EthR_C"/>
    <property type="match status" value="1"/>
</dbReference>
<dbReference type="PRINTS" id="PR00455">
    <property type="entry name" value="HTHTETR"/>
</dbReference>
<evidence type="ECO:0000313" key="5">
    <source>
        <dbReference type="Proteomes" id="UP000776164"/>
    </source>
</evidence>
<dbReference type="Pfam" id="PF00440">
    <property type="entry name" value="TetR_N"/>
    <property type="match status" value="1"/>
</dbReference>
<reference evidence="4 5" key="1">
    <citation type="submission" date="2021-01" db="EMBL/GenBank/DDBJ databases">
        <title>Sequencing the genomes of 1000 actinobacteria strains.</title>
        <authorList>
            <person name="Klenk H.-P."/>
        </authorList>
    </citation>
    <scope>NUCLEOTIDE SEQUENCE [LARGE SCALE GENOMIC DNA]</scope>
    <source>
        <strain evidence="4 5">DSM 13057</strain>
    </source>
</reference>
<evidence type="ECO:0000256" key="1">
    <source>
        <dbReference type="ARBA" id="ARBA00023125"/>
    </source>
</evidence>